<dbReference type="SUPFAM" id="SSF53697">
    <property type="entry name" value="SIS domain"/>
    <property type="match status" value="1"/>
</dbReference>
<dbReference type="CDD" id="cd05006">
    <property type="entry name" value="SIS_GmhA"/>
    <property type="match status" value="1"/>
</dbReference>
<dbReference type="InterPro" id="IPR050099">
    <property type="entry name" value="SIS_GmhA/DiaA_subfam"/>
</dbReference>
<evidence type="ECO:0000313" key="2">
    <source>
        <dbReference type="EMBL" id="RRJ21310.1"/>
    </source>
</evidence>
<proteinExistence type="predicted"/>
<feature type="domain" description="SIS" evidence="1">
    <location>
        <begin position="34"/>
        <end position="194"/>
    </location>
</feature>
<dbReference type="PANTHER" id="PTHR30390">
    <property type="entry name" value="SEDOHEPTULOSE 7-PHOSPHATE ISOMERASE / DNAA INITIATOR-ASSOCIATING FACTOR FOR REPLICATION INITIATION"/>
    <property type="match status" value="1"/>
</dbReference>
<dbReference type="PROSITE" id="PS51464">
    <property type="entry name" value="SIS"/>
    <property type="match status" value="1"/>
</dbReference>
<evidence type="ECO:0000313" key="3">
    <source>
        <dbReference type="Proteomes" id="UP000276260"/>
    </source>
</evidence>
<dbReference type="AlphaFoldDB" id="A0A3P3QLF4"/>
<dbReference type="InterPro" id="IPR035461">
    <property type="entry name" value="GmhA/DiaA"/>
</dbReference>
<dbReference type="Proteomes" id="UP000276260">
    <property type="component" value="Unassembled WGS sequence"/>
</dbReference>
<dbReference type="Gene3D" id="3.40.50.10490">
    <property type="entry name" value="Glucose-6-phosphate isomerase like protein, domain 1"/>
    <property type="match status" value="1"/>
</dbReference>
<protein>
    <submittedName>
        <fullName evidence="2">SIS domain-containing protein</fullName>
    </submittedName>
</protein>
<dbReference type="PANTHER" id="PTHR30390:SF6">
    <property type="entry name" value="DNAA INITIATOR-ASSOCIATING PROTEIN DIAA"/>
    <property type="match status" value="1"/>
</dbReference>
<comment type="caution">
    <text evidence="2">The sequence shown here is derived from an EMBL/GenBank/DDBJ whole genome shotgun (WGS) entry which is preliminary data.</text>
</comment>
<organism evidence="2 3">
    <name type="scientific">Rheinheimera mesophila</name>
    <dbReference type="NCBI Taxonomy" id="1547515"/>
    <lineage>
        <taxon>Bacteria</taxon>
        <taxon>Pseudomonadati</taxon>
        <taxon>Pseudomonadota</taxon>
        <taxon>Gammaproteobacteria</taxon>
        <taxon>Chromatiales</taxon>
        <taxon>Chromatiaceae</taxon>
        <taxon>Rheinheimera</taxon>
    </lineage>
</organism>
<dbReference type="Pfam" id="PF13580">
    <property type="entry name" value="SIS_2"/>
    <property type="match status" value="1"/>
</dbReference>
<dbReference type="EMBL" id="RRCF01000002">
    <property type="protein sequence ID" value="RRJ21310.1"/>
    <property type="molecule type" value="Genomic_DNA"/>
</dbReference>
<keyword evidence="3" id="KW-1185">Reference proteome</keyword>
<dbReference type="OrthoDB" id="9810929at2"/>
<accession>A0A3P3QLF4</accession>
<dbReference type="RefSeq" id="WP_046519034.1">
    <property type="nucleotide sequence ID" value="NZ_LAVS01000007.1"/>
</dbReference>
<gene>
    <name evidence="2" type="ORF">EIK76_10550</name>
</gene>
<sequence length="195" mass="20883">MQDSIRQLFTENIQTMIATGEALSAPIENAAVSLVNCLINGGKVICCGEGASSALASHFAQLLLDKFEAERPCLPAFALLSNNSSLQPDNQQNPDHLARQVRALGQAGDVLVAISMTGEEHNLIKAVEAALTKDMTVVALTVDNSGELSGLLGNQDTELKVPAHRPARVFECYTFLLHALCELIDITLFPQQGDL</sequence>
<name>A0A3P3QLF4_9GAMM</name>
<dbReference type="InterPro" id="IPR046348">
    <property type="entry name" value="SIS_dom_sf"/>
</dbReference>
<dbReference type="GO" id="GO:0097367">
    <property type="term" value="F:carbohydrate derivative binding"/>
    <property type="evidence" value="ECO:0007669"/>
    <property type="project" value="InterPro"/>
</dbReference>
<dbReference type="GO" id="GO:1901135">
    <property type="term" value="P:carbohydrate derivative metabolic process"/>
    <property type="evidence" value="ECO:0007669"/>
    <property type="project" value="InterPro"/>
</dbReference>
<dbReference type="InterPro" id="IPR001347">
    <property type="entry name" value="SIS_dom"/>
</dbReference>
<reference evidence="2 3" key="1">
    <citation type="submission" date="2018-11" db="EMBL/GenBank/DDBJ databases">
        <title>Draft genome analysis of Rheinheimera mesophila isolated from an industrial waste site.</title>
        <authorList>
            <person name="Yu Q."/>
            <person name="Qi Y."/>
            <person name="Zhang H."/>
            <person name="Lu Y."/>
            <person name="Pu J."/>
        </authorList>
    </citation>
    <scope>NUCLEOTIDE SEQUENCE [LARGE SCALE GENOMIC DNA]</scope>
    <source>
        <strain evidence="2 3">IITR13</strain>
    </source>
</reference>
<evidence type="ECO:0000259" key="1">
    <source>
        <dbReference type="PROSITE" id="PS51464"/>
    </source>
</evidence>